<dbReference type="EMBL" id="KL367554">
    <property type="protein sequence ID" value="KFD64560.1"/>
    <property type="molecule type" value="Genomic_DNA"/>
</dbReference>
<feature type="compositionally biased region" description="Basic and acidic residues" evidence="1">
    <location>
        <begin position="40"/>
        <end position="50"/>
    </location>
</feature>
<evidence type="ECO:0000313" key="4">
    <source>
        <dbReference type="Proteomes" id="UP000030764"/>
    </source>
</evidence>
<name>A0A085LWM7_9BILA</name>
<dbReference type="EMBL" id="KL363272">
    <property type="protein sequence ID" value="KFD49373.1"/>
    <property type="molecule type" value="Genomic_DNA"/>
</dbReference>
<proteinExistence type="predicted"/>
<sequence length="83" mass="9520">MTSISGGYAYKRKEEKIKSASAKRSRFEELRRKKKTTNKGKMDEASARSMEKKLKLKEWSICRTAPNGGYQSYPPRTMESLPA</sequence>
<keyword evidence="4" id="KW-1185">Reference proteome</keyword>
<reference evidence="2 4" key="1">
    <citation type="journal article" date="2014" name="Nat. Genet.">
        <title>Genome and transcriptome of the porcine whipworm Trichuris suis.</title>
        <authorList>
            <person name="Jex A.R."/>
            <person name="Nejsum P."/>
            <person name="Schwarz E.M."/>
            <person name="Hu L."/>
            <person name="Young N.D."/>
            <person name="Hall R.S."/>
            <person name="Korhonen P.K."/>
            <person name="Liao S."/>
            <person name="Thamsborg S."/>
            <person name="Xia J."/>
            <person name="Xu P."/>
            <person name="Wang S."/>
            <person name="Scheerlinck J.P."/>
            <person name="Hofmann A."/>
            <person name="Sternberg P.W."/>
            <person name="Wang J."/>
            <person name="Gasser R.B."/>
        </authorList>
    </citation>
    <scope>NUCLEOTIDE SEQUENCE [LARGE SCALE GENOMIC DNA]</scope>
    <source>
        <strain evidence="3">DCEP-RM93F</strain>
        <strain evidence="2">DCEP-RM93M</strain>
    </source>
</reference>
<dbReference type="Proteomes" id="UP000030758">
    <property type="component" value="Unassembled WGS sequence"/>
</dbReference>
<evidence type="ECO:0000256" key="1">
    <source>
        <dbReference type="SAM" id="MobiDB-lite"/>
    </source>
</evidence>
<feature type="region of interest" description="Disordered" evidence="1">
    <location>
        <begin position="1"/>
        <end position="50"/>
    </location>
</feature>
<organism evidence="2 4">
    <name type="scientific">Trichuris suis</name>
    <name type="common">pig whipworm</name>
    <dbReference type="NCBI Taxonomy" id="68888"/>
    <lineage>
        <taxon>Eukaryota</taxon>
        <taxon>Metazoa</taxon>
        <taxon>Ecdysozoa</taxon>
        <taxon>Nematoda</taxon>
        <taxon>Enoplea</taxon>
        <taxon>Dorylaimia</taxon>
        <taxon>Trichinellida</taxon>
        <taxon>Trichuridae</taxon>
        <taxon>Trichuris</taxon>
    </lineage>
</organism>
<gene>
    <name evidence="2" type="ORF">M513_09736</name>
    <name evidence="3" type="ORF">M514_09736</name>
</gene>
<evidence type="ECO:0000313" key="2">
    <source>
        <dbReference type="EMBL" id="KFD49373.1"/>
    </source>
</evidence>
<accession>A0A085LWM7</accession>
<dbReference type="AlphaFoldDB" id="A0A085LWM7"/>
<dbReference type="Proteomes" id="UP000030764">
    <property type="component" value="Unassembled WGS sequence"/>
</dbReference>
<protein>
    <submittedName>
        <fullName evidence="2">Uncharacterized protein</fullName>
    </submittedName>
</protein>
<evidence type="ECO:0000313" key="3">
    <source>
        <dbReference type="EMBL" id="KFD64560.1"/>
    </source>
</evidence>